<evidence type="ECO:0000313" key="1">
    <source>
        <dbReference type="EMBL" id="CAL1586891.1"/>
    </source>
</evidence>
<name>A0AAV2KAF2_KNICA</name>
<evidence type="ECO:0000313" key="2">
    <source>
        <dbReference type="Proteomes" id="UP001497482"/>
    </source>
</evidence>
<dbReference type="AlphaFoldDB" id="A0AAV2KAF2"/>
<accession>A0AAV2KAF2</accession>
<organism evidence="1 2">
    <name type="scientific">Knipowitschia caucasica</name>
    <name type="common">Caucasian dwarf goby</name>
    <name type="synonym">Pomatoschistus caucasicus</name>
    <dbReference type="NCBI Taxonomy" id="637954"/>
    <lineage>
        <taxon>Eukaryota</taxon>
        <taxon>Metazoa</taxon>
        <taxon>Chordata</taxon>
        <taxon>Craniata</taxon>
        <taxon>Vertebrata</taxon>
        <taxon>Euteleostomi</taxon>
        <taxon>Actinopterygii</taxon>
        <taxon>Neopterygii</taxon>
        <taxon>Teleostei</taxon>
        <taxon>Neoteleostei</taxon>
        <taxon>Acanthomorphata</taxon>
        <taxon>Gobiaria</taxon>
        <taxon>Gobiiformes</taxon>
        <taxon>Gobioidei</taxon>
        <taxon>Gobiidae</taxon>
        <taxon>Gobiinae</taxon>
        <taxon>Knipowitschia</taxon>
    </lineage>
</organism>
<reference evidence="1 2" key="1">
    <citation type="submission" date="2024-04" db="EMBL/GenBank/DDBJ databases">
        <authorList>
            <person name="Waldvogel A.-M."/>
            <person name="Schoenle A."/>
        </authorList>
    </citation>
    <scope>NUCLEOTIDE SEQUENCE [LARGE SCALE GENOMIC DNA]</scope>
</reference>
<protein>
    <submittedName>
        <fullName evidence="1">Uncharacterized protein</fullName>
    </submittedName>
</protein>
<dbReference type="Proteomes" id="UP001497482">
    <property type="component" value="Chromosome 17"/>
</dbReference>
<gene>
    <name evidence="1" type="ORF">KC01_LOCUS16872</name>
</gene>
<sequence length="89" mass="9582">MSPCLYPDRNLDSGEDAELRGAIYDDNSALLTVILDVLVLLATPLLTLDQRLVCGQIQDGSPPRSSVIPIRQVGSPAGLSLYNRGFVLN</sequence>
<proteinExistence type="predicted"/>
<dbReference type="EMBL" id="OZ035839">
    <property type="protein sequence ID" value="CAL1586891.1"/>
    <property type="molecule type" value="Genomic_DNA"/>
</dbReference>
<keyword evidence="2" id="KW-1185">Reference proteome</keyword>